<dbReference type="PRINTS" id="PR00983">
    <property type="entry name" value="TRNASYNTHCYS"/>
</dbReference>
<evidence type="ECO:0000259" key="14">
    <source>
        <dbReference type="SMART" id="SM00840"/>
    </source>
</evidence>
<dbReference type="Gene3D" id="3.40.50.620">
    <property type="entry name" value="HUPs"/>
    <property type="match status" value="1"/>
</dbReference>
<feature type="binding site" evidence="13">
    <location>
        <position position="233"/>
    </location>
    <ligand>
        <name>Zn(2+)</name>
        <dbReference type="ChEBI" id="CHEBI:29105"/>
    </ligand>
</feature>
<dbReference type="GO" id="GO:0006423">
    <property type="term" value="P:cysteinyl-tRNA aminoacylation"/>
    <property type="evidence" value="ECO:0007669"/>
    <property type="project" value="UniProtKB-UniRule"/>
</dbReference>
<feature type="short sequence motif" description="'KMSKS' region" evidence="13">
    <location>
        <begin position="265"/>
        <end position="269"/>
    </location>
</feature>
<protein>
    <recommendedName>
        <fullName evidence="13">Cysteine--tRNA ligase</fullName>
        <ecNumber evidence="13">6.1.1.16</ecNumber>
    </recommendedName>
    <alternativeName>
        <fullName evidence="13">Cysteinyl-tRNA synthetase</fullName>
        <shortName evidence="13">CysRS</shortName>
    </alternativeName>
</protein>
<dbReference type="AlphaFoldDB" id="A0A3S8RLH8"/>
<dbReference type="InterPro" id="IPR014729">
    <property type="entry name" value="Rossmann-like_a/b/a_fold"/>
</dbReference>
<dbReference type="Proteomes" id="UP000278804">
    <property type="component" value="Chromosome"/>
</dbReference>
<dbReference type="EMBL" id="CP034234">
    <property type="protein sequence ID" value="AZK43812.1"/>
    <property type="molecule type" value="Genomic_DNA"/>
</dbReference>
<evidence type="ECO:0000256" key="4">
    <source>
        <dbReference type="ARBA" id="ARBA00022490"/>
    </source>
</evidence>
<evidence type="ECO:0000256" key="12">
    <source>
        <dbReference type="ARBA" id="ARBA00047398"/>
    </source>
</evidence>
<dbReference type="InterPro" id="IPR024909">
    <property type="entry name" value="Cys-tRNA/MSH_ligase"/>
</dbReference>
<evidence type="ECO:0000313" key="16">
    <source>
        <dbReference type="Proteomes" id="UP000278804"/>
    </source>
</evidence>
<reference evidence="15 16" key="1">
    <citation type="journal article" date="2020" name="Int. J. Syst. Evol. Microbiol.">
        <title>Description of Erysipelothrix piscisicarius sp. nov., an emergent fish pathogen, and assessment of virulence using a tiger barb (Puntigrus tetrazona) infection model.</title>
        <authorList>
            <person name="Pomaranski E.K."/>
            <person name="Griffin M.J."/>
            <person name="Camus A.C."/>
            <person name="Armwood A.R."/>
            <person name="Shelley J."/>
            <person name="Waldbieser G.C."/>
            <person name="LaFrentz B.R."/>
            <person name="Garcia J.C."/>
            <person name="Yanong R."/>
            <person name="Soto E."/>
        </authorList>
    </citation>
    <scope>NUCLEOTIDE SEQUENCE [LARGE SCALE GENOMIC DNA]</scope>
    <source>
        <strain evidence="15 16">15TAL0474</strain>
    </source>
</reference>
<dbReference type="Gene3D" id="1.20.120.1910">
    <property type="entry name" value="Cysteine-tRNA ligase, C-terminal anti-codon recognition domain"/>
    <property type="match status" value="1"/>
</dbReference>
<dbReference type="SUPFAM" id="SSF52374">
    <property type="entry name" value="Nucleotidylyl transferase"/>
    <property type="match status" value="1"/>
</dbReference>
<evidence type="ECO:0000256" key="7">
    <source>
        <dbReference type="ARBA" id="ARBA00022741"/>
    </source>
</evidence>
<dbReference type="HAMAP" id="MF_00041">
    <property type="entry name" value="Cys_tRNA_synth"/>
    <property type="match status" value="1"/>
</dbReference>
<dbReference type="InterPro" id="IPR009080">
    <property type="entry name" value="tRNAsynth_Ia_anticodon-bd"/>
</dbReference>
<dbReference type="InterPro" id="IPR015273">
    <property type="entry name" value="Cys-tRNA-synt_Ia_DALR"/>
</dbReference>
<dbReference type="GO" id="GO:0005524">
    <property type="term" value="F:ATP binding"/>
    <property type="evidence" value="ECO:0007669"/>
    <property type="project" value="UniProtKB-UniRule"/>
</dbReference>
<feature type="binding site" evidence="13">
    <location>
        <position position="268"/>
    </location>
    <ligand>
        <name>ATP</name>
        <dbReference type="ChEBI" id="CHEBI:30616"/>
    </ligand>
</feature>
<dbReference type="GO" id="GO:0008270">
    <property type="term" value="F:zinc ion binding"/>
    <property type="evidence" value="ECO:0007669"/>
    <property type="project" value="UniProtKB-UniRule"/>
</dbReference>
<feature type="binding site" evidence="13">
    <location>
        <position position="237"/>
    </location>
    <ligand>
        <name>Zn(2+)</name>
        <dbReference type="ChEBI" id="CHEBI:29105"/>
    </ligand>
</feature>
<dbReference type="KEGG" id="eri:EEI45_02515"/>
<keyword evidence="7 13" id="KW-0547">Nucleotide-binding</keyword>
<proteinExistence type="inferred from homology"/>
<dbReference type="InterPro" id="IPR015803">
    <property type="entry name" value="Cys-tRNA-ligase"/>
</dbReference>
<dbReference type="GO" id="GO:0005829">
    <property type="term" value="C:cytosol"/>
    <property type="evidence" value="ECO:0007669"/>
    <property type="project" value="TreeGrafter"/>
</dbReference>
<evidence type="ECO:0000256" key="6">
    <source>
        <dbReference type="ARBA" id="ARBA00022723"/>
    </source>
</evidence>
<keyword evidence="10 13" id="KW-0648">Protein biosynthesis</keyword>
<comment type="subunit">
    <text evidence="3 13">Monomer.</text>
</comment>
<evidence type="ECO:0000256" key="11">
    <source>
        <dbReference type="ARBA" id="ARBA00023146"/>
    </source>
</evidence>
<dbReference type="PANTHER" id="PTHR10890">
    <property type="entry name" value="CYSTEINYL-TRNA SYNTHETASE"/>
    <property type="match status" value="1"/>
</dbReference>
<gene>
    <name evidence="13" type="primary">cysS</name>
    <name evidence="15" type="ORF">EEI45_02515</name>
</gene>
<dbReference type="NCBIfam" id="TIGR00435">
    <property type="entry name" value="cysS"/>
    <property type="match status" value="1"/>
</dbReference>
<organism evidence="15 16">
    <name type="scientific">Erysipelothrix piscisicarius</name>
    <dbReference type="NCBI Taxonomy" id="2485784"/>
    <lineage>
        <taxon>Bacteria</taxon>
        <taxon>Bacillati</taxon>
        <taxon>Bacillota</taxon>
        <taxon>Erysipelotrichia</taxon>
        <taxon>Erysipelotrichales</taxon>
        <taxon>Erysipelotrichaceae</taxon>
        <taxon>Erysipelothrix</taxon>
    </lineage>
</organism>
<dbReference type="PANTHER" id="PTHR10890:SF3">
    <property type="entry name" value="CYSTEINE--TRNA LIGASE, CYTOPLASMIC"/>
    <property type="match status" value="1"/>
</dbReference>
<keyword evidence="11 13" id="KW-0030">Aminoacyl-tRNA synthetase</keyword>
<dbReference type="Pfam" id="PF09190">
    <property type="entry name" value="DALR_2"/>
    <property type="match status" value="1"/>
</dbReference>
<dbReference type="EC" id="6.1.1.16" evidence="13"/>
<name>A0A3S8RLH8_9FIRM</name>
<evidence type="ECO:0000256" key="10">
    <source>
        <dbReference type="ARBA" id="ARBA00022917"/>
    </source>
</evidence>
<comment type="subcellular location">
    <subcellularLocation>
        <location evidence="1 13">Cytoplasm</location>
    </subcellularLocation>
</comment>
<dbReference type="SMART" id="SM00840">
    <property type="entry name" value="DALR_2"/>
    <property type="match status" value="1"/>
</dbReference>
<dbReference type="RefSeq" id="WP_125164024.1">
    <property type="nucleotide sequence ID" value="NZ_CP034234.1"/>
</dbReference>
<keyword evidence="9 13" id="KW-0067">ATP-binding</keyword>
<feature type="domain" description="Cysteinyl-tRNA synthetase class Ia DALR" evidence="14">
    <location>
        <begin position="347"/>
        <end position="406"/>
    </location>
</feature>
<feature type="binding site" evidence="13">
    <location>
        <position position="207"/>
    </location>
    <ligand>
        <name>Zn(2+)</name>
        <dbReference type="ChEBI" id="CHEBI:29105"/>
    </ligand>
</feature>
<dbReference type="GO" id="GO:0004817">
    <property type="term" value="F:cysteine-tRNA ligase activity"/>
    <property type="evidence" value="ECO:0007669"/>
    <property type="project" value="UniProtKB-UniRule"/>
</dbReference>
<evidence type="ECO:0000256" key="2">
    <source>
        <dbReference type="ARBA" id="ARBA00005594"/>
    </source>
</evidence>
<comment type="cofactor">
    <cofactor evidence="13">
        <name>Zn(2+)</name>
        <dbReference type="ChEBI" id="CHEBI:29105"/>
    </cofactor>
    <text evidence="13">Binds 1 zinc ion per subunit.</text>
</comment>
<dbReference type="SUPFAM" id="SSF47323">
    <property type="entry name" value="Anticodon-binding domain of a subclass of class I aminoacyl-tRNA synthetases"/>
    <property type="match status" value="1"/>
</dbReference>
<evidence type="ECO:0000256" key="8">
    <source>
        <dbReference type="ARBA" id="ARBA00022833"/>
    </source>
</evidence>
<evidence type="ECO:0000256" key="5">
    <source>
        <dbReference type="ARBA" id="ARBA00022598"/>
    </source>
</evidence>
<keyword evidence="6 13" id="KW-0479">Metal-binding</keyword>
<dbReference type="InterPro" id="IPR032678">
    <property type="entry name" value="tRNA-synt_1_cat_dom"/>
</dbReference>
<evidence type="ECO:0000256" key="13">
    <source>
        <dbReference type="HAMAP-Rule" id="MF_00041"/>
    </source>
</evidence>
<dbReference type="CDD" id="cd00672">
    <property type="entry name" value="CysRS_core"/>
    <property type="match status" value="1"/>
</dbReference>
<keyword evidence="4 13" id="KW-0963">Cytoplasm</keyword>
<evidence type="ECO:0000256" key="3">
    <source>
        <dbReference type="ARBA" id="ARBA00011245"/>
    </source>
</evidence>
<evidence type="ECO:0000256" key="9">
    <source>
        <dbReference type="ARBA" id="ARBA00022840"/>
    </source>
</evidence>
<keyword evidence="8 13" id="KW-0862">Zinc</keyword>
<evidence type="ECO:0000256" key="1">
    <source>
        <dbReference type="ARBA" id="ARBA00004496"/>
    </source>
</evidence>
<feature type="binding site" evidence="13">
    <location>
        <position position="27"/>
    </location>
    <ligand>
        <name>Zn(2+)</name>
        <dbReference type="ChEBI" id="CHEBI:29105"/>
    </ligand>
</feature>
<keyword evidence="5 13" id="KW-0436">Ligase</keyword>
<comment type="catalytic activity">
    <reaction evidence="12 13">
        <text>tRNA(Cys) + L-cysteine + ATP = L-cysteinyl-tRNA(Cys) + AMP + diphosphate</text>
        <dbReference type="Rhea" id="RHEA:17773"/>
        <dbReference type="Rhea" id="RHEA-COMP:9661"/>
        <dbReference type="Rhea" id="RHEA-COMP:9679"/>
        <dbReference type="ChEBI" id="CHEBI:30616"/>
        <dbReference type="ChEBI" id="CHEBI:33019"/>
        <dbReference type="ChEBI" id="CHEBI:35235"/>
        <dbReference type="ChEBI" id="CHEBI:78442"/>
        <dbReference type="ChEBI" id="CHEBI:78517"/>
        <dbReference type="ChEBI" id="CHEBI:456215"/>
        <dbReference type="EC" id="6.1.1.16"/>
    </reaction>
</comment>
<dbReference type="Pfam" id="PF01406">
    <property type="entry name" value="tRNA-synt_1e"/>
    <property type="match status" value="1"/>
</dbReference>
<accession>A0A3S8RLH8</accession>
<feature type="short sequence motif" description="'HIGH' region" evidence="13">
    <location>
        <begin position="29"/>
        <end position="39"/>
    </location>
</feature>
<evidence type="ECO:0000313" key="15">
    <source>
        <dbReference type="EMBL" id="AZK43812.1"/>
    </source>
</evidence>
<comment type="similarity">
    <text evidence="2 13">Belongs to the class-I aminoacyl-tRNA synthetase family.</text>
</comment>
<keyword evidence="16" id="KW-1185">Reference proteome</keyword>
<sequence>MKLYNSKSNSLEEFTPIEEGKVSMYVCGPTVYNYAHIGNARPIVVFDLLRRVLTALGYDVKLVSNYTDVDDKIIKKALEEGVDESVISNRYIEAYEKVRKGLHADYVQATPKVTSTMPEIIAFIQDLIDHGYAYASNGDVYFRVSKAKEYGSISSQNIDELMVGARIEENSSKENPLDFVLWKDTKDNGIKWDAPWGKGRPGWHTECVVMIGNEFKQEVIDIHGGGQDLKFPHHENESAQCRALHNHDLANYWIHNAMLNIDGEKMSKSIGNVMWAQEFIDKLGENATRWLLMSTHYRLTLNITEELIEQTQKKLDRIFQGLNKAYIELEKMEYHIGPQFDDVRYHQFMDAMADDLNVANANVVLFDTVKQLNAAVRQREINGEGVSKYIVTVEKMLDVLGIAYSRIVLDDKSRALFKQWNDAKARKDFEDADRYRSELMERGLL</sequence>